<dbReference type="EMBL" id="JAAWWK010000004">
    <property type="protein sequence ID" value="NKI18329.1"/>
    <property type="molecule type" value="Genomic_DNA"/>
</dbReference>
<dbReference type="Gene3D" id="3.10.580.10">
    <property type="entry name" value="CBS-domain"/>
    <property type="match status" value="1"/>
</dbReference>
<evidence type="ECO:0000256" key="1">
    <source>
        <dbReference type="ARBA" id="ARBA00023122"/>
    </source>
</evidence>
<accession>A0ABX1GGK2</accession>
<evidence type="ECO:0000259" key="3">
    <source>
        <dbReference type="PROSITE" id="PS51371"/>
    </source>
</evidence>
<feature type="domain" description="CBS" evidence="3">
    <location>
        <begin position="7"/>
        <end position="64"/>
    </location>
</feature>
<sequence length="145" mass="16279">MRIGELMSHPPVTIGPDDRLLVVREIFHHTGFHHLLVVEEKQLVGVVSDRDLLRAISPTLGTPIEHARDLATLNKYVHQIMSRKLVVLGPDDDMQQAVAIFNQQPISCIPVVDSNHHPLGILSWRDIMRWLGSLKEAPTAIPPSR</sequence>
<organism evidence="4 5">
    <name type="scientific">Spongiibacter thalassae</name>
    <dbReference type="NCBI Taxonomy" id="2721624"/>
    <lineage>
        <taxon>Bacteria</taxon>
        <taxon>Pseudomonadati</taxon>
        <taxon>Pseudomonadota</taxon>
        <taxon>Gammaproteobacteria</taxon>
        <taxon>Cellvibrionales</taxon>
        <taxon>Spongiibacteraceae</taxon>
        <taxon>Spongiibacter</taxon>
    </lineage>
</organism>
<dbReference type="CDD" id="cd04584">
    <property type="entry name" value="CBS_pair_AcuB_like"/>
    <property type="match status" value="1"/>
</dbReference>
<dbReference type="RefSeq" id="WP_168450845.1">
    <property type="nucleotide sequence ID" value="NZ_JAAWWK010000004.1"/>
</dbReference>
<name>A0ABX1GGK2_9GAMM</name>
<dbReference type="InterPro" id="IPR051257">
    <property type="entry name" value="Diverse_CBS-Domain"/>
</dbReference>
<evidence type="ECO:0000313" key="5">
    <source>
        <dbReference type="Proteomes" id="UP000765845"/>
    </source>
</evidence>
<dbReference type="PANTHER" id="PTHR43080:SF2">
    <property type="entry name" value="CBS DOMAIN-CONTAINING PROTEIN"/>
    <property type="match status" value="1"/>
</dbReference>
<evidence type="ECO:0000313" key="4">
    <source>
        <dbReference type="EMBL" id="NKI18329.1"/>
    </source>
</evidence>
<keyword evidence="1 2" id="KW-0129">CBS domain</keyword>
<dbReference type="SMART" id="SM00116">
    <property type="entry name" value="CBS"/>
    <property type="match status" value="2"/>
</dbReference>
<dbReference type="Proteomes" id="UP000765845">
    <property type="component" value="Unassembled WGS sequence"/>
</dbReference>
<dbReference type="InterPro" id="IPR046342">
    <property type="entry name" value="CBS_dom_sf"/>
</dbReference>
<dbReference type="PROSITE" id="PS51371">
    <property type="entry name" value="CBS"/>
    <property type="match status" value="2"/>
</dbReference>
<feature type="domain" description="CBS" evidence="3">
    <location>
        <begin position="81"/>
        <end position="139"/>
    </location>
</feature>
<dbReference type="Pfam" id="PF00571">
    <property type="entry name" value="CBS"/>
    <property type="match status" value="2"/>
</dbReference>
<evidence type="ECO:0000256" key="2">
    <source>
        <dbReference type="PROSITE-ProRule" id="PRU00703"/>
    </source>
</evidence>
<reference evidence="4 5" key="1">
    <citation type="submission" date="2020-04" db="EMBL/GenBank/DDBJ databases">
        <authorList>
            <person name="Yoon J."/>
        </authorList>
    </citation>
    <scope>NUCLEOTIDE SEQUENCE [LARGE SCALE GENOMIC DNA]</scope>
    <source>
        <strain evidence="4 5">KMU-166</strain>
    </source>
</reference>
<gene>
    <name evidence="4" type="ORF">HCU74_13010</name>
</gene>
<dbReference type="SUPFAM" id="SSF54631">
    <property type="entry name" value="CBS-domain pair"/>
    <property type="match status" value="1"/>
</dbReference>
<dbReference type="PANTHER" id="PTHR43080">
    <property type="entry name" value="CBS DOMAIN-CONTAINING PROTEIN CBSX3, MITOCHONDRIAL"/>
    <property type="match status" value="1"/>
</dbReference>
<protein>
    <submittedName>
        <fullName evidence="4">CBS domain-containing protein</fullName>
    </submittedName>
</protein>
<dbReference type="InterPro" id="IPR000644">
    <property type="entry name" value="CBS_dom"/>
</dbReference>
<keyword evidence="5" id="KW-1185">Reference proteome</keyword>
<comment type="caution">
    <text evidence="4">The sequence shown here is derived from an EMBL/GenBank/DDBJ whole genome shotgun (WGS) entry which is preliminary data.</text>
</comment>
<proteinExistence type="predicted"/>